<dbReference type="Gene3D" id="1.25.40.10">
    <property type="entry name" value="Tetratricopeptide repeat domain"/>
    <property type="match status" value="1"/>
</dbReference>
<evidence type="ECO:0000313" key="3">
    <source>
        <dbReference type="Proteomes" id="UP000677913"/>
    </source>
</evidence>
<dbReference type="RefSeq" id="WP_211471932.1">
    <property type="nucleotide sequence ID" value="NZ_JAGSXH010000174.1"/>
</dbReference>
<dbReference type="InterPro" id="IPR011990">
    <property type="entry name" value="TPR-like_helical_dom_sf"/>
</dbReference>
<evidence type="ECO:0000259" key="1">
    <source>
        <dbReference type="PROSITE" id="PS50943"/>
    </source>
</evidence>
<dbReference type="EMBL" id="JAGSXH010000174">
    <property type="protein sequence ID" value="MBS2966649.1"/>
    <property type="molecule type" value="Genomic_DNA"/>
</dbReference>
<dbReference type="Gene3D" id="1.10.260.40">
    <property type="entry name" value="lambda repressor-like DNA-binding domains"/>
    <property type="match status" value="1"/>
</dbReference>
<dbReference type="InterPro" id="IPR010982">
    <property type="entry name" value="Lambda_DNA-bd_dom_sf"/>
</dbReference>
<comment type="caution">
    <text evidence="2">The sequence shown here is derived from an EMBL/GenBank/DDBJ whole genome shotgun (WGS) entry which is preliminary data.</text>
</comment>
<name>A0A8J7WX05_9ACTN</name>
<feature type="domain" description="HTH cro/C1-type" evidence="1">
    <location>
        <begin position="7"/>
        <end position="68"/>
    </location>
</feature>
<gene>
    <name evidence="2" type="ORF">KGA66_26670</name>
</gene>
<dbReference type="AlphaFoldDB" id="A0A8J7WX05"/>
<organism evidence="2 3">
    <name type="scientific">Actinocrinis puniceicyclus</name>
    <dbReference type="NCBI Taxonomy" id="977794"/>
    <lineage>
        <taxon>Bacteria</taxon>
        <taxon>Bacillati</taxon>
        <taxon>Actinomycetota</taxon>
        <taxon>Actinomycetes</taxon>
        <taxon>Catenulisporales</taxon>
        <taxon>Actinospicaceae</taxon>
        <taxon>Actinocrinis</taxon>
    </lineage>
</organism>
<dbReference type="InterPro" id="IPR001387">
    <property type="entry name" value="Cro/C1-type_HTH"/>
</dbReference>
<dbReference type="SUPFAM" id="SSF47413">
    <property type="entry name" value="lambda repressor-like DNA-binding domains"/>
    <property type="match status" value="1"/>
</dbReference>
<dbReference type="CDD" id="cd00093">
    <property type="entry name" value="HTH_XRE"/>
    <property type="match status" value="1"/>
</dbReference>
<reference evidence="2" key="1">
    <citation type="submission" date="2021-04" db="EMBL/GenBank/DDBJ databases">
        <title>Genome based classification of Actinospica acidithermotolerans sp. nov., an actinobacterium isolated from an Indonesian hot spring.</title>
        <authorList>
            <person name="Kusuma A.B."/>
            <person name="Putra K.E."/>
            <person name="Nafisah S."/>
            <person name="Loh J."/>
            <person name="Nouioui I."/>
            <person name="Goodfellow M."/>
        </authorList>
    </citation>
    <scope>NUCLEOTIDE SEQUENCE</scope>
    <source>
        <strain evidence="2">DSM 45618</strain>
    </source>
</reference>
<keyword evidence="3" id="KW-1185">Reference proteome</keyword>
<sequence length="398" mass="43345">MTTGDRIRDLRLARGWSQAELAAELCKLSPHIAVSRESVSRWEAGRREPRPYSLRNIATALGVDVEDLSAVNRREFVAAAVALRPLALSGTGAPAGRSGVGVTDVEAVEEITRTIRDLDNRFGGGHVYPLASQYLDARVLVMIRQGSYRSGVGKALHRAGAQLAHLAAWTAYDIAEHDWADAHFRIALDLSAVGGDKAFGGEVLAARSHHAIHLGNTHQAIELARSSQDVAKRVAVPALYTEACILEANALALSGDKQAAVSALHRAEVAFDQIQPEDTPGWLNYLDEGYIAARFAHTFRDLGDWRQARYFATKATVMSDAMHRTQAFNLTVLATAHVESDPDEACSLGTEALSRATGLQSGRVIGYLSDLQRRLRKHHPNHRRTLEFAEQTAGLLGR</sequence>
<accession>A0A8J7WX05</accession>
<dbReference type="GO" id="GO:0003677">
    <property type="term" value="F:DNA binding"/>
    <property type="evidence" value="ECO:0007669"/>
    <property type="project" value="InterPro"/>
</dbReference>
<evidence type="ECO:0000313" key="2">
    <source>
        <dbReference type="EMBL" id="MBS2966649.1"/>
    </source>
</evidence>
<dbReference type="SMART" id="SM00530">
    <property type="entry name" value="HTH_XRE"/>
    <property type="match status" value="1"/>
</dbReference>
<proteinExistence type="predicted"/>
<dbReference type="Pfam" id="PF01381">
    <property type="entry name" value="HTH_3"/>
    <property type="match status" value="1"/>
</dbReference>
<dbReference type="Proteomes" id="UP000677913">
    <property type="component" value="Unassembled WGS sequence"/>
</dbReference>
<dbReference type="PROSITE" id="PS50943">
    <property type="entry name" value="HTH_CROC1"/>
    <property type="match status" value="1"/>
</dbReference>
<protein>
    <submittedName>
        <fullName evidence="2">Helix-turn-helix transcriptional regulator</fullName>
    </submittedName>
</protein>